<keyword evidence="4" id="KW-1278">Translocase</keyword>
<dbReference type="Proteomes" id="UP000677265">
    <property type="component" value="Unassembled WGS sequence"/>
</dbReference>
<dbReference type="PROSITE" id="PS00211">
    <property type="entry name" value="ABC_TRANSPORTER_1"/>
    <property type="match status" value="1"/>
</dbReference>
<evidence type="ECO:0000313" key="8">
    <source>
        <dbReference type="Proteomes" id="UP000677265"/>
    </source>
</evidence>
<dbReference type="PROSITE" id="PS50893">
    <property type="entry name" value="ABC_TRANSPORTER_2"/>
    <property type="match status" value="1"/>
</dbReference>
<dbReference type="PANTHER" id="PTHR42788">
    <property type="entry name" value="TAURINE IMPORT ATP-BINDING PROTEIN-RELATED"/>
    <property type="match status" value="1"/>
</dbReference>
<dbReference type="InterPro" id="IPR050166">
    <property type="entry name" value="ABC_transporter_ATP-bind"/>
</dbReference>
<dbReference type="InterPro" id="IPR027417">
    <property type="entry name" value="P-loop_NTPase"/>
</dbReference>
<evidence type="ECO:0000256" key="3">
    <source>
        <dbReference type="ARBA" id="ARBA00022840"/>
    </source>
</evidence>
<sequence>MKVKISIQGIEKKFEAQNGVGKSHTVLDNIDLDIFEGEFCSLIGASGCGKSTLLNIVAGLITPSDGTIYVDGERVKGIHPKFGYMFQKDTLLPWLTILDNVMLPLEIQKNAKREIALHYLDMVGLKGFENHFPKELSGGMRKRVQLARLLAQNPEVLLMDEPFGALDAQTKLVIQEEFLKIWEKERKTVIFVTHDLQEAITLSDRIVLLSAKPGRVQTITPVDLPRPRMLEHAMNNAKFNQLFMDIWGGLKEEVRKSLQIVS</sequence>
<evidence type="ECO:0000256" key="4">
    <source>
        <dbReference type="ARBA" id="ARBA00022967"/>
    </source>
</evidence>
<dbReference type="GO" id="GO:0016887">
    <property type="term" value="F:ATP hydrolysis activity"/>
    <property type="evidence" value="ECO:0007669"/>
    <property type="project" value="InterPro"/>
</dbReference>
<keyword evidence="1" id="KW-0813">Transport</keyword>
<dbReference type="AlphaFoldDB" id="A0A942T5Q9"/>
<comment type="caution">
    <text evidence="6">The sequence shown here is derived from an EMBL/GenBank/DDBJ whole genome shotgun (WGS) entry which is preliminary data.</text>
</comment>
<accession>A0A942T5Q9</accession>
<dbReference type="PANTHER" id="PTHR42788:SF13">
    <property type="entry name" value="ALIPHATIC SULFONATES IMPORT ATP-BINDING PROTEIN SSUB"/>
    <property type="match status" value="1"/>
</dbReference>
<gene>
    <name evidence="7" type="ORF">KHB02_002215</name>
    <name evidence="6" type="ORF">KHB02_29850</name>
</gene>
<dbReference type="GO" id="GO:0005524">
    <property type="term" value="F:ATP binding"/>
    <property type="evidence" value="ECO:0007669"/>
    <property type="project" value="UniProtKB-KW"/>
</dbReference>
<name>A0A942T5Q9_9BACI</name>
<reference evidence="6" key="1">
    <citation type="submission" date="2021-05" db="EMBL/GenBank/DDBJ databases">
        <title>Novel Bacillus species.</title>
        <authorList>
            <person name="Liu G."/>
        </authorList>
    </citation>
    <scope>NUCLEOTIDE SEQUENCE</scope>
    <source>
        <strain evidence="6 8">FJAT-50051</strain>
    </source>
</reference>
<dbReference type="EMBL" id="JAGYPE010000006">
    <property type="protein sequence ID" value="MBS4185593.1"/>
    <property type="molecule type" value="Genomic_DNA"/>
</dbReference>
<evidence type="ECO:0000313" key="7">
    <source>
        <dbReference type="EMBL" id="MCH6264344.1"/>
    </source>
</evidence>
<evidence type="ECO:0000256" key="1">
    <source>
        <dbReference type="ARBA" id="ARBA00022448"/>
    </source>
</evidence>
<dbReference type="CDD" id="cd03293">
    <property type="entry name" value="ABC_NrtD_SsuB_transporters"/>
    <property type="match status" value="1"/>
</dbReference>
<dbReference type="InterPro" id="IPR003593">
    <property type="entry name" value="AAA+_ATPase"/>
</dbReference>
<protein>
    <submittedName>
        <fullName evidence="6">ABC transporter ATP-binding protein</fullName>
    </submittedName>
</protein>
<dbReference type="SMART" id="SM00382">
    <property type="entry name" value="AAA"/>
    <property type="match status" value="1"/>
</dbReference>
<organism evidence="6">
    <name type="scientific">Neobacillus citreus</name>
    <dbReference type="NCBI Taxonomy" id="2833578"/>
    <lineage>
        <taxon>Bacteria</taxon>
        <taxon>Bacillati</taxon>
        <taxon>Bacillota</taxon>
        <taxon>Bacilli</taxon>
        <taxon>Bacillales</taxon>
        <taxon>Bacillaceae</taxon>
        <taxon>Neobacillus</taxon>
    </lineage>
</organism>
<dbReference type="Pfam" id="PF00005">
    <property type="entry name" value="ABC_tran"/>
    <property type="match status" value="1"/>
</dbReference>
<dbReference type="EMBL" id="JAGYPE020000002">
    <property type="protein sequence ID" value="MCH6264344.1"/>
    <property type="molecule type" value="Genomic_DNA"/>
</dbReference>
<proteinExistence type="predicted"/>
<dbReference type="RefSeq" id="WP_213145440.1">
    <property type="nucleotide sequence ID" value="NZ_JAGYPE020000002.1"/>
</dbReference>
<dbReference type="InterPro" id="IPR017871">
    <property type="entry name" value="ABC_transporter-like_CS"/>
</dbReference>
<feature type="domain" description="ABC transporter" evidence="5">
    <location>
        <begin position="5"/>
        <end position="236"/>
    </location>
</feature>
<evidence type="ECO:0000313" key="6">
    <source>
        <dbReference type="EMBL" id="MBS4185593.1"/>
    </source>
</evidence>
<dbReference type="InterPro" id="IPR003439">
    <property type="entry name" value="ABC_transporter-like_ATP-bd"/>
</dbReference>
<keyword evidence="2" id="KW-0547">Nucleotide-binding</keyword>
<dbReference type="SUPFAM" id="SSF52540">
    <property type="entry name" value="P-loop containing nucleoside triphosphate hydrolases"/>
    <property type="match status" value="1"/>
</dbReference>
<keyword evidence="8" id="KW-1185">Reference proteome</keyword>
<evidence type="ECO:0000259" key="5">
    <source>
        <dbReference type="PROSITE" id="PS50893"/>
    </source>
</evidence>
<keyword evidence="3 6" id="KW-0067">ATP-binding</keyword>
<dbReference type="Gene3D" id="3.40.50.300">
    <property type="entry name" value="P-loop containing nucleotide triphosphate hydrolases"/>
    <property type="match status" value="1"/>
</dbReference>
<evidence type="ECO:0000256" key="2">
    <source>
        <dbReference type="ARBA" id="ARBA00022741"/>
    </source>
</evidence>